<dbReference type="PANTHER" id="PTHR46289:SF14">
    <property type="entry name" value="DUF4371 DOMAIN-CONTAINING PROTEIN"/>
    <property type="match status" value="1"/>
</dbReference>
<organism evidence="2 3">
    <name type="scientific">Rhamnusium bicolor</name>
    <dbReference type="NCBI Taxonomy" id="1586634"/>
    <lineage>
        <taxon>Eukaryota</taxon>
        <taxon>Metazoa</taxon>
        <taxon>Ecdysozoa</taxon>
        <taxon>Arthropoda</taxon>
        <taxon>Hexapoda</taxon>
        <taxon>Insecta</taxon>
        <taxon>Pterygota</taxon>
        <taxon>Neoptera</taxon>
        <taxon>Endopterygota</taxon>
        <taxon>Coleoptera</taxon>
        <taxon>Polyphaga</taxon>
        <taxon>Cucujiformia</taxon>
        <taxon>Chrysomeloidea</taxon>
        <taxon>Cerambycidae</taxon>
        <taxon>Lepturinae</taxon>
        <taxon>Rhagiini</taxon>
        <taxon>Rhamnusium</taxon>
    </lineage>
</organism>
<dbReference type="SUPFAM" id="SSF53098">
    <property type="entry name" value="Ribonuclease H-like"/>
    <property type="match status" value="1"/>
</dbReference>
<sequence>MYFDFSSDIECYIGRHEIDDSTKAMLFEKHWIPPSNYNFPFCVVTKKGKQTKKYAQRSHLDKFYWLVLSHKDQGLYCKYCALFSVGSGGGVQTNTTLKRLVKEPIKAFDDLLGQKGVLLTHERNHYHQRAVESGNNFLLTFHKPELDVANQNILLRGHRDDGNDGIASLKNTESDSDSLVAKHEGNFKALLKFRIESGDTALRQHLETANANATYISKTALHWLIVEDLCHKFNIDLTWCVGIGTDSCSVMASDTKGAVYELSKKATHAKRCPCSNHVLNNSLAISSKVSSCRNTLATMKKVVAFANASAKRHKVFSEELEDTAMQGICETLKICNALENISSWEYSKTTSDARCLLKAISSPEFIISSICLNDILGTTVSLSRFLQTSSIDLKRAMDAMNDTVSILKQKRIQVNSIFQQLFSEAKEVAKQLGVELKLPRIVSRQTHRQNNMPDQSAEEYFRRAVYIPLTSYTEEDILAVKEAVKTYSQLLNNSAVTTVVAEFQLWVTKWKREAENGTTIPDSLPPIIDNCDSDLYPNMRIFLQILATLPVSVATAERSFSSLRRLKTWLRANMGEERLTGLTLLNIHKDIVVDIDEVITRFGKTKSRKLEFNVLQEISENVLQEISENVLPEISEHVLQETPICSDVVVERPAMREEISSNSNEEVAMMNQHPAKILVMRKNIPTVAFHQQALINKMKTNLK</sequence>
<dbReference type="AlphaFoldDB" id="A0AAV8ZTR7"/>
<keyword evidence="3" id="KW-1185">Reference proteome</keyword>
<comment type="caution">
    <text evidence="2">The sequence shown here is derived from an EMBL/GenBank/DDBJ whole genome shotgun (WGS) entry which is preliminary data.</text>
</comment>
<reference evidence="2" key="1">
    <citation type="journal article" date="2023" name="Insect Mol. Biol.">
        <title>Genome sequencing provides insights into the evolution of gene families encoding plant cell wall-degrading enzymes in longhorned beetles.</title>
        <authorList>
            <person name="Shin N.R."/>
            <person name="Okamura Y."/>
            <person name="Kirsch R."/>
            <person name="Pauchet Y."/>
        </authorList>
    </citation>
    <scope>NUCLEOTIDE SEQUENCE</scope>
    <source>
        <strain evidence="2">RBIC_L_NR</strain>
    </source>
</reference>
<evidence type="ECO:0000313" key="3">
    <source>
        <dbReference type="Proteomes" id="UP001162156"/>
    </source>
</evidence>
<feature type="domain" description="HAT C-terminal dimerisation" evidence="1">
    <location>
        <begin position="531"/>
        <end position="590"/>
    </location>
</feature>
<evidence type="ECO:0000313" key="2">
    <source>
        <dbReference type="EMBL" id="KAJ8969757.1"/>
    </source>
</evidence>
<dbReference type="Pfam" id="PF05699">
    <property type="entry name" value="Dimer_Tnp_hAT"/>
    <property type="match status" value="1"/>
</dbReference>
<dbReference type="InterPro" id="IPR008906">
    <property type="entry name" value="HATC_C_dom"/>
</dbReference>
<accession>A0AAV8ZTR7</accession>
<dbReference type="PANTHER" id="PTHR46289">
    <property type="entry name" value="52 KDA REPRESSOR OF THE INHIBITOR OF THE PROTEIN KINASE-LIKE PROTEIN-RELATED"/>
    <property type="match status" value="1"/>
</dbReference>
<gene>
    <name evidence="2" type="ORF">NQ314_001594</name>
</gene>
<dbReference type="EMBL" id="JANEYF010000465">
    <property type="protein sequence ID" value="KAJ8969757.1"/>
    <property type="molecule type" value="Genomic_DNA"/>
</dbReference>
<protein>
    <recommendedName>
        <fullName evidence="1">HAT C-terminal dimerisation domain-containing protein</fullName>
    </recommendedName>
</protein>
<name>A0AAV8ZTR7_9CUCU</name>
<dbReference type="GO" id="GO:0046983">
    <property type="term" value="F:protein dimerization activity"/>
    <property type="evidence" value="ECO:0007669"/>
    <property type="project" value="InterPro"/>
</dbReference>
<dbReference type="InterPro" id="IPR012337">
    <property type="entry name" value="RNaseH-like_sf"/>
</dbReference>
<dbReference type="InterPro" id="IPR052958">
    <property type="entry name" value="IFN-induced_PKR_regulator"/>
</dbReference>
<proteinExistence type="predicted"/>
<evidence type="ECO:0000259" key="1">
    <source>
        <dbReference type="Pfam" id="PF05699"/>
    </source>
</evidence>
<dbReference type="Proteomes" id="UP001162156">
    <property type="component" value="Unassembled WGS sequence"/>
</dbReference>